<evidence type="ECO:0000313" key="2">
    <source>
        <dbReference type="Proteomes" id="UP001595378"/>
    </source>
</evidence>
<sequence>MALATVVTVYVVPLLYRWLAPRTGSPQTVARRLRGLIDAQKAKRAGNAGSGAPQPAE</sequence>
<accession>A0ABV7EJY7</accession>
<name>A0ABV7EJY7_9SPHN</name>
<keyword evidence="2" id="KW-1185">Reference proteome</keyword>
<gene>
    <name evidence="1" type="ORF">ACFODK_14985</name>
</gene>
<dbReference type="Proteomes" id="UP001595378">
    <property type="component" value="Unassembled WGS sequence"/>
</dbReference>
<reference evidence="2" key="1">
    <citation type="journal article" date="2019" name="Int. J. Syst. Evol. Microbiol.">
        <title>The Global Catalogue of Microorganisms (GCM) 10K type strain sequencing project: providing services to taxonomists for standard genome sequencing and annotation.</title>
        <authorList>
            <consortium name="The Broad Institute Genomics Platform"/>
            <consortium name="The Broad Institute Genome Sequencing Center for Infectious Disease"/>
            <person name="Wu L."/>
            <person name="Ma J."/>
        </authorList>
    </citation>
    <scope>NUCLEOTIDE SEQUENCE [LARGE SCALE GENOMIC DNA]</scope>
    <source>
        <strain evidence="2">KCTC 52606</strain>
    </source>
</reference>
<organism evidence="1 2">
    <name type="scientific">Alteraurantiacibacter lauratis</name>
    <dbReference type="NCBI Taxonomy" id="2054627"/>
    <lineage>
        <taxon>Bacteria</taxon>
        <taxon>Pseudomonadati</taxon>
        <taxon>Pseudomonadota</taxon>
        <taxon>Alphaproteobacteria</taxon>
        <taxon>Sphingomonadales</taxon>
        <taxon>Erythrobacteraceae</taxon>
        <taxon>Alteraurantiacibacter</taxon>
    </lineage>
</organism>
<protein>
    <recommendedName>
        <fullName evidence="3">Efflux RND transporter permease subunit</fullName>
    </recommendedName>
</protein>
<evidence type="ECO:0008006" key="3">
    <source>
        <dbReference type="Google" id="ProtNLM"/>
    </source>
</evidence>
<proteinExistence type="predicted"/>
<dbReference type="EMBL" id="JBHRSU010000037">
    <property type="protein sequence ID" value="MFC3102193.1"/>
    <property type="molecule type" value="Genomic_DNA"/>
</dbReference>
<dbReference type="RefSeq" id="WP_336918187.1">
    <property type="nucleotide sequence ID" value="NZ_JBANRN010000004.1"/>
</dbReference>
<evidence type="ECO:0000313" key="1">
    <source>
        <dbReference type="EMBL" id="MFC3102193.1"/>
    </source>
</evidence>
<comment type="caution">
    <text evidence="1">The sequence shown here is derived from an EMBL/GenBank/DDBJ whole genome shotgun (WGS) entry which is preliminary data.</text>
</comment>